<dbReference type="InterPro" id="IPR026350">
    <property type="entry name" value="GxxExxY"/>
</dbReference>
<evidence type="ECO:0000313" key="2">
    <source>
        <dbReference type="Proteomes" id="UP000249518"/>
    </source>
</evidence>
<dbReference type="AlphaFoldDB" id="A0A328WVE3"/>
<dbReference type="NCBIfam" id="TIGR04256">
    <property type="entry name" value="GxxExxY"/>
    <property type="match status" value="1"/>
</dbReference>
<dbReference type="RefSeq" id="WP_112085545.1">
    <property type="nucleotide sequence ID" value="NZ_QLSV01000004.1"/>
</dbReference>
<dbReference type="OrthoDB" id="9806869at2"/>
<sequence>MQHKETTAEIINSFYKVYNTLGFGFLEKVYENALSIELKTKGFNCKRQNPITVFYEDEIVGEYFADLIVNDEIIIELKACETLIKEHEIQVINYLKATKIEVALLLNFGKTPEIKRKIYSNEFKKINKNH</sequence>
<comment type="caution">
    <text evidence="1">The sequence shown here is derived from an EMBL/GenBank/DDBJ whole genome shotgun (WGS) entry which is preliminary data.</text>
</comment>
<gene>
    <name evidence="1" type="ORF">B0I10_104241</name>
</gene>
<protein>
    <submittedName>
        <fullName evidence="1">GxxExxY protein</fullName>
    </submittedName>
</protein>
<dbReference type="Proteomes" id="UP000249518">
    <property type="component" value="Unassembled WGS sequence"/>
</dbReference>
<name>A0A328WVE3_9FLAO</name>
<organism evidence="1 2">
    <name type="scientific">Flavobacterium lacus</name>
    <dbReference type="NCBI Taxonomy" id="1353778"/>
    <lineage>
        <taxon>Bacteria</taxon>
        <taxon>Pseudomonadati</taxon>
        <taxon>Bacteroidota</taxon>
        <taxon>Flavobacteriia</taxon>
        <taxon>Flavobacteriales</taxon>
        <taxon>Flavobacteriaceae</taxon>
        <taxon>Flavobacterium</taxon>
    </lineage>
</organism>
<reference evidence="1 2" key="1">
    <citation type="submission" date="2018-06" db="EMBL/GenBank/DDBJ databases">
        <title>Genomic Encyclopedia of Type Strains, Phase III (KMG-III): the genomes of soil and plant-associated and newly described type strains.</title>
        <authorList>
            <person name="Whitman W."/>
        </authorList>
    </citation>
    <scope>NUCLEOTIDE SEQUENCE [LARGE SCALE GENOMIC DNA]</scope>
    <source>
        <strain evidence="1 2">CGMCC 1.12504</strain>
    </source>
</reference>
<dbReference type="EMBL" id="QLSV01000004">
    <property type="protein sequence ID" value="RAR49096.1"/>
    <property type="molecule type" value="Genomic_DNA"/>
</dbReference>
<proteinExistence type="predicted"/>
<keyword evidence="2" id="KW-1185">Reference proteome</keyword>
<dbReference type="Pfam" id="PF13366">
    <property type="entry name" value="PDDEXK_3"/>
    <property type="match status" value="1"/>
</dbReference>
<accession>A0A328WVE3</accession>
<evidence type="ECO:0000313" key="1">
    <source>
        <dbReference type="EMBL" id="RAR49096.1"/>
    </source>
</evidence>